<dbReference type="SUPFAM" id="SSF47413">
    <property type="entry name" value="lambda repressor-like DNA-binding domains"/>
    <property type="match status" value="1"/>
</dbReference>
<dbReference type="EMBL" id="CP113865">
    <property type="protein sequence ID" value="WAM33266.1"/>
    <property type="molecule type" value="Genomic_DNA"/>
</dbReference>
<evidence type="ECO:0000256" key="1">
    <source>
        <dbReference type="ARBA" id="ARBA00023125"/>
    </source>
</evidence>
<sequence>MNLFRFRLKELREEKNISRNDLAEILGVSTQTIANYENGHREPNFDTLLKIADFFGVTVDYLIGHSDFRTREEEFKGKNFYEKYKLDEVIEVSLDSESKAILGNILVNNVEPLIRNISGILYQHTFGDEKKDFFTLFKKLLDSLNLYFGSLLEYTKKPAYFLALKSDYDPSYALKLLFERYGFNNVVSNYKRNSFMFEKKMDDETITKIISELQETSLFLISLLKPQGEVLTSMRNIEAFYLNNFEENLVRILKLIGAVQGIVDISEISNIKNINKEGDTDGSQDS</sequence>
<keyword evidence="1" id="KW-0238">DNA-binding</keyword>
<feature type="domain" description="HTH cro/C1-type" evidence="2">
    <location>
        <begin position="8"/>
        <end position="62"/>
    </location>
</feature>
<dbReference type="InterPro" id="IPR001387">
    <property type="entry name" value="Cro/C1-type_HTH"/>
</dbReference>
<dbReference type="PANTHER" id="PTHR46558">
    <property type="entry name" value="TRACRIPTIONAL REGULATORY PROTEIN-RELATED-RELATED"/>
    <property type="match status" value="1"/>
</dbReference>
<keyword evidence="4" id="KW-1185">Reference proteome</keyword>
<dbReference type="Pfam" id="PF01381">
    <property type="entry name" value="HTH_3"/>
    <property type="match status" value="1"/>
</dbReference>
<accession>A0ABY7BMI7</accession>
<dbReference type="InterPro" id="IPR010982">
    <property type="entry name" value="Lambda_DNA-bd_dom_sf"/>
</dbReference>
<dbReference type="Proteomes" id="UP001164909">
    <property type="component" value="Chromosome"/>
</dbReference>
<proteinExistence type="predicted"/>
<dbReference type="CDD" id="cd00093">
    <property type="entry name" value="HTH_XRE"/>
    <property type="match status" value="1"/>
</dbReference>
<evidence type="ECO:0000313" key="3">
    <source>
        <dbReference type="EMBL" id="WAM33266.1"/>
    </source>
</evidence>
<reference evidence="3" key="1">
    <citation type="submission" date="2022-12" db="EMBL/GenBank/DDBJ databases">
        <authorList>
            <person name="Bing R.G."/>
            <person name="Willard D.J."/>
            <person name="Manesh M.J.H."/>
            <person name="Laemthong T."/>
            <person name="Crosby J.R."/>
            <person name="Kelly R.M."/>
        </authorList>
    </citation>
    <scope>NUCLEOTIDE SEQUENCE</scope>
    <source>
        <strain evidence="3">DSM 8990</strain>
    </source>
</reference>
<dbReference type="SMART" id="SM00530">
    <property type="entry name" value="HTH_XRE"/>
    <property type="match status" value="1"/>
</dbReference>
<evidence type="ECO:0000313" key="4">
    <source>
        <dbReference type="Proteomes" id="UP001164909"/>
    </source>
</evidence>
<gene>
    <name evidence="3" type="ORF">OTK00_001759</name>
</gene>
<organism evidence="3 4">
    <name type="scientific">Caldicellulosiruptor morganii</name>
    <dbReference type="NCBI Taxonomy" id="1387555"/>
    <lineage>
        <taxon>Bacteria</taxon>
        <taxon>Bacillati</taxon>
        <taxon>Bacillota</taxon>
        <taxon>Bacillota incertae sedis</taxon>
        <taxon>Caldicellulosiruptorales</taxon>
        <taxon>Caldicellulosiruptoraceae</taxon>
        <taxon>Caldicellulosiruptor</taxon>
    </lineage>
</organism>
<protein>
    <submittedName>
        <fullName evidence="3">Helix-turn-helix transcriptional regulator</fullName>
    </submittedName>
</protein>
<dbReference type="PROSITE" id="PS50943">
    <property type="entry name" value="HTH_CROC1"/>
    <property type="match status" value="1"/>
</dbReference>
<name>A0ABY7BMI7_9FIRM</name>
<dbReference type="RefSeq" id="WP_045169910.1">
    <property type="nucleotide sequence ID" value="NZ_CP113865.1"/>
</dbReference>
<evidence type="ECO:0000259" key="2">
    <source>
        <dbReference type="PROSITE" id="PS50943"/>
    </source>
</evidence>
<dbReference type="Gene3D" id="1.10.260.40">
    <property type="entry name" value="lambda repressor-like DNA-binding domains"/>
    <property type="match status" value="1"/>
</dbReference>
<dbReference type="PANTHER" id="PTHR46558:SF11">
    <property type="entry name" value="HTH-TYPE TRANSCRIPTIONAL REGULATOR XRE"/>
    <property type="match status" value="1"/>
</dbReference>